<comment type="caution">
    <text evidence="7">The sequence shown here is derived from an EMBL/GenBank/DDBJ whole genome shotgun (WGS) entry which is preliminary data.</text>
</comment>
<protein>
    <submittedName>
        <fullName evidence="7">Uncharacterized protein</fullName>
    </submittedName>
</protein>
<dbReference type="PANTHER" id="PTHR31313">
    <property type="entry name" value="TY1 ENHANCER ACTIVATOR"/>
    <property type="match status" value="1"/>
</dbReference>
<dbReference type="EMBL" id="JAZAVJ010000095">
    <property type="protein sequence ID" value="KAK7414781.1"/>
    <property type="molecule type" value="Genomic_DNA"/>
</dbReference>
<dbReference type="InterPro" id="IPR051615">
    <property type="entry name" value="Transcr_Regulatory_Elem"/>
</dbReference>
<keyword evidence="8" id="KW-1185">Reference proteome</keyword>
<evidence type="ECO:0000256" key="4">
    <source>
        <dbReference type="ARBA" id="ARBA00023125"/>
    </source>
</evidence>
<dbReference type="PANTHER" id="PTHR31313:SF81">
    <property type="entry name" value="TY1 ENHANCER ACTIVATOR"/>
    <property type="match status" value="1"/>
</dbReference>
<keyword evidence="2" id="KW-0862">Zinc</keyword>
<keyword evidence="1" id="KW-0479">Metal-binding</keyword>
<keyword evidence="6" id="KW-0539">Nucleus</keyword>
<keyword evidence="3" id="KW-0805">Transcription regulation</keyword>
<evidence type="ECO:0000256" key="3">
    <source>
        <dbReference type="ARBA" id="ARBA00023015"/>
    </source>
</evidence>
<evidence type="ECO:0000256" key="2">
    <source>
        <dbReference type="ARBA" id="ARBA00022833"/>
    </source>
</evidence>
<evidence type="ECO:0000256" key="5">
    <source>
        <dbReference type="ARBA" id="ARBA00023163"/>
    </source>
</evidence>
<evidence type="ECO:0000313" key="7">
    <source>
        <dbReference type="EMBL" id="KAK7414781.1"/>
    </source>
</evidence>
<accession>A0ABR1H2D3</accession>
<reference evidence="7 8" key="1">
    <citation type="journal article" date="2025" name="Microbiol. Resour. Announc.">
        <title>Draft genome sequences for Neonectria magnoliae and Neonectria punicea, canker pathogens of Liriodendron tulipifera and Acer saccharum in West Virginia.</title>
        <authorList>
            <person name="Petronek H.M."/>
            <person name="Kasson M.T."/>
            <person name="Metheny A.M."/>
            <person name="Stauder C.M."/>
            <person name="Lovett B."/>
            <person name="Lynch S.C."/>
            <person name="Garnas J.R."/>
            <person name="Kasson L.R."/>
            <person name="Stajich J.E."/>
        </authorList>
    </citation>
    <scope>NUCLEOTIDE SEQUENCE [LARGE SCALE GENOMIC DNA]</scope>
    <source>
        <strain evidence="7 8">NRRL 64653</strain>
    </source>
</reference>
<sequence>MNYQPGIATEHLRLAQLAGKVVLDRATARHVAEVLSQRIEYLESLLKNPAKSDIERAAAANISAIDMLSEPNESPPAYDSLDDTVTMGSPEEYYVADEINLFEAEPAFSSTQKLIPSPIRFDLSSGRVRCFGPTTNMAIMSKAGSPKALNHNRSHWPIFLVEQNLSPEINRYLLDLFWTHHNSVVHLVHLDAFYEDQEQGGTDYYSTFLHITMLATGFRYADKARPDIQELNTPYGLMGKSDHRQILVHVLGPTYHAKDC</sequence>
<evidence type="ECO:0000256" key="1">
    <source>
        <dbReference type="ARBA" id="ARBA00022723"/>
    </source>
</evidence>
<evidence type="ECO:0000313" key="8">
    <source>
        <dbReference type="Proteomes" id="UP001498476"/>
    </source>
</evidence>
<keyword evidence="5" id="KW-0804">Transcription</keyword>
<proteinExistence type="predicted"/>
<dbReference type="Proteomes" id="UP001498476">
    <property type="component" value="Unassembled WGS sequence"/>
</dbReference>
<name>A0ABR1H2D3_9HYPO</name>
<gene>
    <name evidence="7" type="ORF">QQX98_006383</name>
</gene>
<keyword evidence="4" id="KW-0238">DNA-binding</keyword>
<evidence type="ECO:0000256" key="6">
    <source>
        <dbReference type="ARBA" id="ARBA00023242"/>
    </source>
</evidence>
<organism evidence="7 8">
    <name type="scientific">Neonectria punicea</name>
    <dbReference type="NCBI Taxonomy" id="979145"/>
    <lineage>
        <taxon>Eukaryota</taxon>
        <taxon>Fungi</taxon>
        <taxon>Dikarya</taxon>
        <taxon>Ascomycota</taxon>
        <taxon>Pezizomycotina</taxon>
        <taxon>Sordariomycetes</taxon>
        <taxon>Hypocreomycetidae</taxon>
        <taxon>Hypocreales</taxon>
        <taxon>Nectriaceae</taxon>
        <taxon>Neonectria</taxon>
    </lineage>
</organism>